<keyword evidence="4 7" id="KW-0812">Transmembrane</keyword>
<feature type="transmembrane region" description="Helical" evidence="7">
    <location>
        <begin position="99"/>
        <end position="121"/>
    </location>
</feature>
<dbReference type="InterPro" id="IPR037185">
    <property type="entry name" value="EmrE-like"/>
</dbReference>
<evidence type="ECO:0000256" key="3">
    <source>
        <dbReference type="ARBA" id="ARBA00022475"/>
    </source>
</evidence>
<evidence type="ECO:0000313" key="10">
    <source>
        <dbReference type="Proteomes" id="UP001220377"/>
    </source>
</evidence>
<dbReference type="Proteomes" id="UP001220377">
    <property type="component" value="Chromosome"/>
</dbReference>
<evidence type="ECO:0000256" key="4">
    <source>
        <dbReference type="ARBA" id="ARBA00022692"/>
    </source>
</evidence>
<keyword evidence="3" id="KW-1003">Cell membrane</keyword>
<evidence type="ECO:0000256" key="6">
    <source>
        <dbReference type="ARBA" id="ARBA00023136"/>
    </source>
</evidence>
<organism evidence="9 10">
    <name type="scientific">Lacticaseibacillus pabuli</name>
    <dbReference type="NCBI Taxonomy" id="3025672"/>
    <lineage>
        <taxon>Bacteria</taxon>
        <taxon>Bacillati</taxon>
        <taxon>Bacillota</taxon>
        <taxon>Bacilli</taxon>
        <taxon>Lactobacillales</taxon>
        <taxon>Lactobacillaceae</taxon>
        <taxon>Lacticaseibacillus</taxon>
    </lineage>
</organism>
<feature type="transmembrane region" description="Helical" evidence="7">
    <location>
        <begin position="185"/>
        <end position="206"/>
    </location>
</feature>
<dbReference type="InterPro" id="IPR050638">
    <property type="entry name" value="AA-Vitamin_Transporters"/>
</dbReference>
<dbReference type="Pfam" id="PF00892">
    <property type="entry name" value="EamA"/>
    <property type="match status" value="2"/>
</dbReference>
<evidence type="ECO:0000256" key="1">
    <source>
        <dbReference type="ARBA" id="ARBA00004651"/>
    </source>
</evidence>
<dbReference type="PANTHER" id="PTHR32322:SF18">
    <property type="entry name" value="S-ADENOSYLMETHIONINE_S-ADENOSYLHOMOCYSTEINE TRANSPORTER"/>
    <property type="match status" value="1"/>
</dbReference>
<evidence type="ECO:0000256" key="2">
    <source>
        <dbReference type="ARBA" id="ARBA00007362"/>
    </source>
</evidence>
<feature type="transmembrane region" description="Helical" evidence="7">
    <location>
        <begin position="133"/>
        <end position="155"/>
    </location>
</feature>
<evidence type="ECO:0000256" key="7">
    <source>
        <dbReference type="SAM" id="Phobius"/>
    </source>
</evidence>
<sequence length="312" mass="33804">MNAHERHLLGILLAAGGSLMWGVSGPASEYLFDRGVGVTWLIASKMLIAGIVLGLYCLIKDPHAFFAPWHSLKAIVHLLLFVIFGMVAMQYVYFKAVAVANAATATVLQYLSPVIILIWVAVASRTMPRRGDIVTIVMAMVGTVLVVTKGQITTLAITPNALFWGLATAVAAASYTLVPQWLLANYSGVAISAWSMIIGGLGMNLYQPSWEHIPHMDWPMIWCYLFVVVFGTVFAYVFYLLSLNYIAPTAAGLLDAFEPLGAVVTGVVFLHLHLSFWELVGGAIILATVALMTLLEPTMPEPDATVGDHGRK</sequence>
<proteinExistence type="inferred from homology"/>
<feature type="transmembrane region" description="Helical" evidence="7">
    <location>
        <begin position="218"/>
        <end position="241"/>
    </location>
</feature>
<keyword evidence="10" id="KW-1185">Reference proteome</keyword>
<dbReference type="SUPFAM" id="SSF103481">
    <property type="entry name" value="Multidrug resistance efflux transporter EmrE"/>
    <property type="match status" value="2"/>
</dbReference>
<dbReference type="InterPro" id="IPR000620">
    <property type="entry name" value="EamA_dom"/>
</dbReference>
<feature type="domain" description="EamA" evidence="8">
    <location>
        <begin position="161"/>
        <end position="293"/>
    </location>
</feature>
<feature type="transmembrane region" description="Helical" evidence="7">
    <location>
        <begin position="276"/>
        <end position="295"/>
    </location>
</feature>
<protein>
    <submittedName>
        <fullName evidence="9">DMT family transporter</fullName>
    </submittedName>
</protein>
<dbReference type="EMBL" id="CP117884">
    <property type="protein sequence ID" value="WDF83122.1"/>
    <property type="molecule type" value="Genomic_DNA"/>
</dbReference>
<comment type="subcellular location">
    <subcellularLocation>
        <location evidence="1">Cell membrane</location>
        <topology evidence="1">Multi-pass membrane protein</topology>
    </subcellularLocation>
</comment>
<name>A0ABY7WVX1_9LACO</name>
<dbReference type="PANTHER" id="PTHR32322">
    <property type="entry name" value="INNER MEMBRANE TRANSPORTER"/>
    <property type="match status" value="1"/>
</dbReference>
<gene>
    <name evidence="9" type="ORF">PQ472_02490</name>
</gene>
<feature type="transmembrane region" description="Helical" evidence="7">
    <location>
        <begin position="71"/>
        <end position="93"/>
    </location>
</feature>
<reference evidence="9 10" key="1">
    <citation type="submission" date="2023-02" db="EMBL/GenBank/DDBJ databases">
        <title>Genome sequence of Lacticaseibacillus sp. KACC 23028.</title>
        <authorList>
            <person name="Kim S."/>
            <person name="Heo J."/>
            <person name="Kwon S.-W."/>
        </authorList>
    </citation>
    <scope>NUCLEOTIDE SEQUENCE [LARGE SCALE GENOMIC DNA]</scope>
    <source>
        <strain evidence="9 10">KACC 23028</strain>
    </source>
</reference>
<feature type="transmembrane region" description="Helical" evidence="7">
    <location>
        <begin position="253"/>
        <end position="270"/>
    </location>
</feature>
<evidence type="ECO:0000313" key="9">
    <source>
        <dbReference type="EMBL" id="WDF83122.1"/>
    </source>
</evidence>
<feature type="transmembrane region" description="Helical" evidence="7">
    <location>
        <begin position="37"/>
        <end position="59"/>
    </location>
</feature>
<accession>A0ABY7WVX1</accession>
<feature type="domain" description="EamA" evidence="8">
    <location>
        <begin position="9"/>
        <end position="147"/>
    </location>
</feature>
<dbReference type="RefSeq" id="WP_274261065.1">
    <property type="nucleotide sequence ID" value="NZ_CP117884.1"/>
</dbReference>
<comment type="similarity">
    <text evidence="2">Belongs to the EamA transporter family.</text>
</comment>
<evidence type="ECO:0000259" key="8">
    <source>
        <dbReference type="Pfam" id="PF00892"/>
    </source>
</evidence>
<evidence type="ECO:0000256" key="5">
    <source>
        <dbReference type="ARBA" id="ARBA00022989"/>
    </source>
</evidence>
<keyword evidence="6 7" id="KW-0472">Membrane</keyword>
<keyword evidence="5 7" id="KW-1133">Transmembrane helix</keyword>
<feature type="transmembrane region" description="Helical" evidence="7">
    <location>
        <begin position="161"/>
        <end position="178"/>
    </location>
</feature>